<dbReference type="EMBL" id="QPMT01000002">
    <property type="protein sequence ID" value="KAF4865948.1"/>
    <property type="molecule type" value="Genomic_DNA"/>
</dbReference>
<evidence type="ECO:0000256" key="3">
    <source>
        <dbReference type="PROSITE-ProRule" id="PRU00023"/>
    </source>
</evidence>
<organism evidence="5 6">
    <name type="scientific">Colletotrichum siamense</name>
    <name type="common">Anthracnose fungus</name>
    <dbReference type="NCBI Taxonomy" id="690259"/>
    <lineage>
        <taxon>Eukaryota</taxon>
        <taxon>Fungi</taxon>
        <taxon>Dikarya</taxon>
        <taxon>Ascomycota</taxon>
        <taxon>Pezizomycotina</taxon>
        <taxon>Sordariomycetes</taxon>
        <taxon>Hypocreomycetidae</taxon>
        <taxon>Glomerellales</taxon>
        <taxon>Glomerellaceae</taxon>
        <taxon>Colletotrichum</taxon>
        <taxon>Colletotrichum gloeosporioides species complex</taxon>
    </lineage>
</organism>
<feature type="repeat" description="ANK" evidence="3">
    <location>
        <begin position="110"/>
        <end position="139"/>
    </location>
</feature>
<protein>
    <submittedName>
        <fullName evidence="5">Ankyrin repeat protein FPV024</fullName>
    </submittedName>
</protein>
<dbReference type="OrthoDB" id="341259at2759"/>
<keyword evidence="1" id="KW-0677">Repeat</keyword>
<proteinExistence type="predicted"/>
<evidence type="ECO:0000256" key="1">
    <source>
        <dbReference type="ARBA" id="ARBA00022737"/>
    </source>
</evidence>
<accession>A0A9P5F4K4</accession>
<dbReference type="SMART" id="SM00248">
    <property type="entry name" value="ANK"/>
    <property type="match status" value="5"/>
</dbReference>
<evidence type="ECO:0000256" key="2">
    <source>
        <dbReference type="ARBA" id="ARBA00023043"/>
    </source>
</evidence>
<keyword evidence="2 3" id="KW-0040">ANK repeat</keyword>
<dbReference type="InterPro" id="IPR002110">
    <property type="entry name" value="Ankyrin_rpt"/>
</dbReference>
<evidence type="ECO:0000313" key="5">
    <source>
        <dbReference type="EMBL" id="KAF4865948.1"/>
    </source>
</evidence>
<name>A0A9P5F4K4_COLSI</name>
<dbReference type="PANTHER" id="PTHR24171">
    <property type="entry name" value="ANKYRIN REPEAT DOMAIN-CONTAINING PROTEIN 39-RELATED"/>
    <property type="match status" value="1"/>
</dbReference>
<dbReference type="PROSITE" id="PS50181">
    <property type="entry name" value="FBOX"/>
    <property type="match status" value="1"/>
</dbReference>
<dbReference type="PROSITE" id="PS50297">
    <property type="entry name" value="ANK_REP_REGION"/>
    <property type="match status" value="3"/>
</dbReference>
<evidence type="ECO:0000313" key="6">
    <source>
        <dbReference type="Proteomes" id="UP000711996"/>
    </source>
</evidence>
<dbReference type="Pfam" id="PF13637">
    <property type="entry name" value="Ank_4"/>
    <property type="match status" value="1"/>
</dbReference>
<gene>
    <name evidence="5" type="primary">FPV024</name>
    <name evidence="5" type="ORF">CGCSCA2_v001189</name>
</gene>
<evidence type="ECO:0000259" key="4">
    <source>
        <dbReference type="PROSITE" id="PS50181"/>
    </source>
</evidence>
<dbReference type="InterPro" id="IPR036770">
    <property type="entry name" value="Ankyrin_rpt-contain_sf"/>
</dbReference>
<dbReference type="Pfam" id="PF00023">
    <property type="entry name" value="Ank"/>
    <property type="match status" value="2"/>
</dbReference>
<dbReference type="PROSITE" id="PS50088">
    <property type="entry name" value="ANK_REPEAT"/>
    <property type="match status" value="3"/>
</dbReference>
<dbReference type="InterPro" id="IPR001810">
    <property type="entry name" value="F-box_dom"/>
</dbReference>
<reference evidence="5" key="1">
    <citation type="submission" date="2019-06" db="EMBL/GenBank/DDBJ databases">
        <authorList>
            <person name="Gan P."/>
            <person name="Shirasu K."/>
        </authorList>
    </citation>
    <scope>NUCLEOTIDE SEQUENCE [LARGE SCALE GENOMIC DNA]</scope>
    <source>
        <strain evidence="5">CAD2</strain>
    </source>
</reference>
<feature type="repeat" description="ANK" evidence="3">
    <location>
        <begin position="175"/>
        <end position="207"/>
    </location>
</feature>
<dbReference type="PRINTS" id="PR01415">
    <property type="entry name" value="ANKYRIN"/>
</dbReference>
<feature type="domain" description="F-box" evidence="4">
    <location>
        <begin position="2"/>
        <end position="48"/>
    </location>
</feature>
<dbReference type="Proteomes" id="UP000711996">
    <property type="component" value="Unassembled WGS sequence"/>
</dbReference>
<feature type="repeat" description="ANK" evidence="3">
    <location>
        <begin position="265"/>
        <end position="297"/>
    </location>
</feature>
<comment type="caution">
    <text evidence="5">The sequence shown here is derived from an EMBL/GenBank/DDBJ whole genome shotgun (WGS) entry which is preliminary data.</text>
</comment>
<dbReference type="AlphaFoldDB" id="A0A9P5F4K4"/>
<dbReference type="Gene3D" id="1.25.40.20">
    <property type="entry name" value="Ankyrin repeat-containing domain"/>
    <property type="match status" value="2"/>
</dbReference>
<dbReference type="SUPFAM" id="SSF48403">
    <property type="entry name" value="Ankyrin repeat"/>
    <property type="match status" value="1"/>
</dbReference>
<keyword evidence="6" id="KW-1185">Reference proteome</keyword>
<sequence>MTTRLTTMPPEILLAIADLLPQAALRALALANKRLYDVINPVLYAQSVKNEAPDIAVLAARDGNLDTLKKAASFGADMNRVYWAPVPTWAKPEKIQSTAPKTGYGVCWATPLHVAAAYGHYDVLKWLLAEGVDVDVPGKLLCGCLSLCEMRDHFGTSSDAWQRRINLDCVPDVAGTWTPLHLAICRGNQSIAHLLISRGASLDIRYNRRMNIPRTHGVSTLFYSESCDSHTRMTHLGSTGIEESSNDDLDHRFTTQVLEQAEDHNRMHAVHTAASSGQKEILHYLVAKGVDINNLDGSNGNVLHYALSESDADMCKLVLDLGVDTATPIDFSEYNIDGSCIMSVVEWAVTYCLGKTEVISRALSYIAERGDSFWKVDEGSGKAMVISSIFDSGCYDDGLLMQPQYNRWISDFLQGAILTCDSSNVGNLEEDLVFCFAMNAISVDGGTDVLDVFFDGFSSLRSAFYSDSQKLDLKKVILPNTPLSDYFESDGAEIGTEAIKSLRRMITINGSGDRPLWQRKQERTMRAKIDWLLDHGATAPKL</sequence>